<feature type="region of interest" description="Disordered" evidence="1">
    <location>
        <begin position="34"/>
        <end position="56"/>
    </location>
</feature>
<evidence type="ECO:0000256" key="1">
    <source>
        <dbReference type="SAM" id="MobiDB-lite"/>
    </source>
</evidence>
<organism evidence="2 3">
    <name type="scientific">Aspergillus eucalypticola (strain CBS 122712 / IBT 29274)</name>
    <dbReference type="NCBI Taxonomy" id="1448314"/>
    <lineage>
        <taxon>Eukaryota</taxon>
        <taxon>Fungi</taxon>
        <taxon>Dikarya</taxon>
        <taxon>Ascomycota</taxon>
        <taxon>Pezizomycotina</taxon>
        <taxon>Eurotiomycetes</taxon>
        <taxon>Eurotiomycetidae</taxon>
        <taxon>Eurotiales</taxon>
        <taxon>Aspergillaceae</taxon>
        <taxon>Aspergillus</taxon>
        <taxon>Aspergillus subgen. Circumdati</taxon>
    </lineage>
</organism>
<accession>A0A317WIG5</accession>
<comment type="caution">
    <text evidence="2">The sequence shown here is derived from an EMBL/GenBank/DDBJ whole genome shotgun (WGS) entry which is preliminary data.</text>
</comment>
<dbReference type="VEuPathDB" id="FungiDB:BO83DRAFT_8485"/>
<dbReference type="RefSeq" id="XP_025393361.1">
    <property type="nucleotide sequence ID" value="XM_025537655.1"/>
</dbReference>
<evidence type="ECO:0000313" key="2">
    <source>
        <dbReference type="EMBL" id="PWY85441.1"/>
    </source>
</evidence>
<keyword evidence="3" id="KW-1185">Reference proteome</keyword>
<evidence type="ECO:0000313" key="3">
    <source>
        <dbReference type="Proteomes" id="UP000246171"/>
    </source>
</evidence>
<name>A0A317WIG5_ASPEC</name>
<dbReference type="EMBL" id="MSFU01000001">
    <property type="protein sequence ID" value="PWY85441.1"/>
    <property type="molecule type" value="Genomic_DNA"/>
</dbReference>
<gene>
    <name evidence="2" type="ORF">BO83DRAFT_8485</name>
</gene>
<reference evidence="2" key="1">
    <citation type="submission" date="2016-12" db="EMBL/GenBank/DDBJ databases">
        <title>The genomes of Aspergillus section Nigri reveals drivers in fungal speciation.</title>
        <authorList>
            <consortium name="DOE Joint Genome Institute"/>
            <person name="Vesth T.C."/>
            <person name="Nybo J."/>
            <person name="Theobald S."/>
            <person name="Brandl J."/>
            <person name="Frisvad J.C."/>
            <person name="Nielsen K.F."/>
            <person name="Lyhne E.K."/>
            <person name="Kogle M.E."/>
            <person name="Kuo A."/>
            <person name="Riley R."/>
            <person name="Clum A."/>
            <person name="Nolan M."/>
            <person name="Lipzen A."/>
            <person name="Salamov A."/>
            <person name="Henrissat B."/>
            <person name="Wiebenga A."/>
            <person name="De vries R.P."/>
            <person name="Grigoriev I.V."/>
            <person name="Mortensen U.H."/>
            <person name="Andersen M.R."/>
            <person name="Baker S.E."/>
        </authorList>
    </citation>
    <scope>NUCLEOTIDE SEQUENCE</scope>
    <source>
        <strain evidence="2">CBS 122712</strain>
    </source>
</reference>
<sequence>MSEYRMRYFLHPTKTHVRFKQHPILTTRRQHTQPLYTPFPRHHHHHRQSSTDIKIK</sequence>
<proteinExistence type="predicted"/>
<dbReference type="AlphaFoldDB" id="A0A317WIG5"/>
<protein>
    <submittedName>
        <fullName evidence="2">Uncharacterized protein</fullName>
    </submittedName>
</protein>
<dbReference type="Proteomes" id="UP000246171">
    <property type="component" value="Unassembled WGS sequence"/>
</dbReference>
<dbReference type="GeneID" id="37059617"/>